<dbReference type="InterPro" id="IPR035965">
    <property type="entry name" value="PAS-like_dom_sf"/>
</dbReference>
<dbReference type="NCBIfam" id="TIGR00229">
    <property type="entry name" value="sensory_box"/>
    <property type="match status" value="1"/>
</dbReference>
<dbReference type="PROSITE" id="PS50112">
    <property type="entry name" value="PAS"/>
    <property type="match status" value="1"/>
</dbReference>
<dbReference type="InterPro" id="IPR043128">
    <property type="entry name" value="Rev_trsase/Diguanyl_cyclase"/>
</dbReference>
<dbReference type="SUPFAM" id="SSF55781">
    <property type="entry name" value="GAF domain-like"/>
    <property type="match status" value="1"/>
</dbReference>
<dbReference type="InterPro" id="IPR052155">
    <property type="entry name" value="Biofilm_reg_signaling"/>
</dbReference>
<protein>
    <submittedName>
        <fullName evidence="4">Diguanylate cyclase</fullName>
    </submittedName>
</protein>
<evidence type="ECO:0000313" key="4">
    <source>
        <dbReference type="EMBL" id="QIW11397.1"/>
    </source>
</evidence>
<evidence type="ECO:0000259" key="1">
    <source>
        <dbReference type="PROSITE" id="PS50112"/>
    </source>
</evidence>
<accession>A0A2Z4XWT1</accession>
<dbReference type="InterPro" id="IPR029016">
    <property type="entry name" value="GAF-like_dom_sf"/>
</dbReference>
<dbReference type="PANTHER" id="PTHR44757">
    <property type="entry name" value="DIGUANYLATE CYCLASE DGCP"/>
    <property type="match status" value="1"/>
</dbReference>
<dbReference type="Pfam" id="PF00990">
    <property type="entry name" value="GGDEF"/>
    <property type="match status" value="1"/>
</dbReference>
<dbReference type="SUPFAM" id="SSF55073">
    <property type="entry name" value="Nucleotide cyclase"/>
    <property type="match status" value="1"/>
</dbReference>
<dbReference type="AlphaFoldDB" id="A0A2Z4XWT1"/>
<dbReference type="InterPro" id="IPR003018">
    <property type="entry name" value="GAF"/>
</dbReference>
<dbReference type="InterPro" id="IPR000014">
    <property type="entry name" value="PAS"/>
</dbReference>
<dbReference type="InterPro" id="IPR029787">
    <property type="entry name" value="Nucleotide_cyclase"/>
</dbReference>
<dbReference type="SMART" id="SM00091">
    <property type="entry name" value="PAS"/>
    <property type="match status" value="1"/>
</dbReference>
<dbReference type="Proteomes" id="UP000681131">
    <property type="component" value="Chromosome"/>
</dbReference>
<dbReference type="Pfam" id="PF13426">
    <property type="entry name" value="PAS_9"/>
    <property type="match status" value="1"/>
</dbReference>
<dbReference type="EMBL" id="CP021781">
    <property type="protein sequence ID" value="AXA33169.1"/>
    <property type="molecule type" value="Genomic_DNA"/>
</dbReference>
<dbReference type="KEGG" id="fad:CDH04_01470"/>
<dbReference type="SUPFAM" id="SSF55785">
    <property type="entry name" value="PYP-like sensor domain (PAS domain)"/>
    <property type="match status" value="1"/>
</dbReference>
<dbReference type="Gene3D" id="3.30.450.40">
    <property type="match status" value="1"/>
</dbReference>
<gene>
    <name evidence="3" type="ORF">CDH04_01470</name>
    <name evidence="4" type="ORF">FZC43_01470</name>
</gene>
<dbReference type="CDD" id="cd01949">
    <property type="entry name" value="GGDEF"/>
    <property type="match status" value="1"/>
</dbReference>
<evidence type="ECO:0000259" key="2">
    <source>
        <dbReference type="PROSITE" id="PS50887"/>
    </source>
</evidence>
<organism evidence="3 5">
    <name type="scientific">Francisella adeliensis</name>
    <dbReference type="NCBI Taxonomy" id="2007306"/>
    <lineage>
        <taxon>Bacteria</taxon>
        <taxon>Pseudomonadati</taxon>
        <taxon>Pseudomonadota</taxon>
        <taxon>Gammaproteobacteria</taxon>
        <taxon>Thiotrichales</taxon>
        <taxon>Francisellaceae</taxon>
        <taxon>Francisella</taxon>
    </lineage>
</organism>
<dbReference type="NCBIfam" id="TIGR00254">
    <property type="entry name" value="GGDEF"/>
    <property type="match status" value="1"/>
</dbReference>
<dbReference type="OrthoDB" id="9792854at2"/>
<dbReference type="InterPro" id="IPR000160">
    <property type="entry name" value="GGDEF_dom"/>
</dbReference>
<name>A0A2Z4XWT1_9GAMM</name>
<dbReference type="Gene3D" id="3.30.70.270">
    <property type="match status" value="1"/>
</dbReference>
<dbReference type="EMBL" id="CP043424">
    <property type="protein sequence ID" value="QIW11397.1"/>
    <property type="molecule type" value="Genomic_DNA"/>
</dbReference>
<dbReference type="Pfam" id="PF13185">
    <property type="entry name" value="GAF_2"/>
    <property type="match status" value="1"/>
</dbReference>
<feature type="domain" description="GGDEF" evidence="2">
    <location>
        <begin position="349"/>
        <end position="404"/>
    </location>
</feature>
<dbReference type="CDD" id="cd00130">
    <property type="entry name" value="PAS"/>
    <property type="match status" value="1"/>
</dbReference>
<dbReference type="Proteomes" id="UP000251120">
    <property type="component" value="Chromosome"/>
</dbReference>
<keyword evidence="6" id="KW-1185">Reference proteome</keyword>
<dbReference type="PANTHER" id="PTHR44757:SF2">
    <property type="entry name" value="BIOFILM ARCHITECTURE MAINTENANCE PROTEIN MBAA"/>
    <property type="match status" value="1"/>
</dbReference>
<dbReference type="Gene3D" id="3.30.450.20">
    <property type="entry name" value="PAS domain"/>
    <property type="match status" value="1"/>
</dbReference>
<sequence>MVMPKKSLDNIKLTSSHENLDNALSIVNDSIIIFDNEGTIKYINPAAIELFQYTPDEIIGKKIGKLIPDKHIKEKKNKVSSNYSKAFRKILGTSGLTKGLKKNGEIISVKLNSNDIIFKENLCFVIAIKDYSKQSKKENTTELISQIQNMYINKIPLPEIFETILNFMIRITESKYGFIGPIYEDTKGSFLKSYANLNINSDIQSKHFFEESVEHGLILRNLDVLFGHILKNENFSMINNIRDDSNSDETLKKESHFGSYLALPIKNSNNSTIGMFYLSDRDTDYNQDNIDDLSDLLCVVASILESSKNVSMIEDMANIDSLSKTYNRNYLNKYLTDKVNNIYINNATSDFAVIMIDCNDFKKINDFYGHDYGDHVLIELVKRIKRLIKKRILLLDLVVMNLLS</sequence>
<evidence type="ECO:0000313" key="3">
    <source>
        <dbReference type="EMBL" id="AXA33169.1"/>
    </source>
</evidence>
<dbReference type="PROSITE" id="PS50887">
    <property type="entry name" value="GGDEF"/>
    <property type="match status" value="1"/>
</dbReference>
<evidence type="ECO:0000313" key="6">
    <source>
        <dbReference type="Proteomes" id="UP000681131"/>
    </source>
</evidence>
<reference evidence="4 6" key="2">
    <citation type="submission" date="2019-08" db="EMBL/GenBank/DDBJ databases">
        <title>Complete genome sequences of Francisella adeliensis (FSC1325 and FSC1326).</title>
        <authorList>
            <person name="Ohrman C."/>
            <person name="Uneklint I."/>
            <person name="Vallesi A."/>
            <person name="Karlsson L."/>
            <person name="Sjodin A."/>
        </authorList>
    </citation>
    <scope>NUCLEOTIDE SEQUENCE [LARGE SCALE GENOMIC DNA]</scope>
    <source>
        <strain evidence="4 6">FSC1325</strain>
    </source>
</reference>
<proteinExistence type="predicted"/>
<evidence type="ECO:0000313" key="5">
    <source>
        <dbReference type="Proteomes" id="UP000251120"/>
    </source>
</evidence>
<feature type="domain" description="PAS" evidence="1">
    <location>
        <begin position="16"/>
        <end position="61"/>
    </location>
</feature>
<reference evidence="3 5" key="1">
    <citation type="submission" date="2017-06" db="EMBL/GenBank/DDBJ databases">
        <title>Complete genome of Francisella adeliensis.</title>
        <authorList>
            <person name="Vallesi A."/>
            <person name="Sjodin A."/>
        </authorList>
    </citation>
    <scope>NUCLEOTIDE SEQUENCE [LARGE SCALE GENOMIC DNA]</scope>
    <source>
        <strain evidence="3 5">FDC440</strain>
    </source>
</reference>